<dbReference type="RefSeq" id="WP_322497542.1">
    <property type="nucleotide sequence ID" value="NZ_JARGYT010000018.1"/>
</dbReference>
<feature type="chain" id="PRO_5047534529" description="Outer membrane protein beta-barrel domain-containing protein" evidence="1">
    <location>
        <begin position="24"/>
        <end position="137"/>
    </location>
</feature>
<gene>
    <name evidence="2" type="ORF">Cyrtocomes_00421</name>
</gene>
<dbReference type="Gene3D" id="2.40.160.20">
    <property type="match status" value="1"/>
</dbReference>
<evidence type="ECO:0008006" key="4">
    <source>
        <dbReference type="Google" id="ProtNLM"/>
    </source>
</evidence>
<dbReference type="Proteomes" id="UP001293791">
    <property type="component" value="Unassembled WGS sequence"/>
</dbReference>
<evidence type="ECO:0000313" key="2">
    <source>
        <dbReference type="EMBL" id="MDZ5762055.1"/>
    </source>
</evidence>
<reference evidence="2 3" key="1">
    <citation type="submission" date="2023-02" db="EMBL/GenBank/DDBJ databases">
        <title>Host association and intracellularity evolved multiple times independently in the Rickettsiales.</title>
        <authorList>
            <person name="Castelli M."/>
            <person name="Nardi T."/>
            <person name="Gammuto L."/>
            <person name="Bellinzona G."/>
            <person name="Sabaneyeva E."/>
            <person name="Potekhin A."/>
            <person name="Serra V."/>
            <person name="Petroni G."/>
            <person name="Sassera D."/>
        </authorList>
    </citation>
    <scope>NUCLEOTIDE SEQUENCE [LARGE SCALE GENOMIC DNA]</scope>
    <source>
        <strain evidence="2 3">BOD18</strain>
    </source>
</reference>
<comment type="caution">
    <text evidence="2">The sequence shown here is derived from an EMBL/GenBank/DDBJ whole genome shotgun (WGS) entry which is preliminary data.</text>
</comment>
<organism evidence="2 3">
    <name type="scientific">Candidatus Cyrtobacter comes</name>
    <dbReference type="NCBI Taxonomy" id="675776"/>
    <lineage>
        <taxon>Bacteria</taxon>
        <taxon>Pseudomonadati</taxon>
        <taxon>Pseudomonadota</taxon>
        <taxon>Alphaproteobacteria</taxon>
        <taxon>Rickettsiales</taxon>
        <taxon>Candidatus Midichloriaceae</taxon>
        <taxon>Candidatus Cyrtobacter</taxon>
    </lineage>
</organism>
<sequence>MYKKIILTATALLSFCNTGHLYAAEDKNIKVAASFSKFFVIGDILYPIRFEEENFFGASVMFANSNNTDVGLEVKYSPGNQRKIKYSSENQDVSLLACSASFRYLFNYQDSIFRPYVRFSAGLYKELSTHTSAIRHC</sequence>
<protein>
    <recommendedName>
        <fullName evidence="4">Outer membrane protein beta-barrel domain-containing protein</fullName>
    </recommendedName>
</protein>
<accession>A0ABU5L850</accession>
<keyword evidence="3" id="KW-1185">Reference proteome</keyword>
<evidence type="ECO:0000313" key="3">
    <source>
        <dbReference type="Proteomes" id="UP001293791"/>
    </source>
</evidence>
<name>A0ABU5L850_9RICK</name>
<keyword evidence="1" id="KW-0732">Signal</keyword>
<dbReference type="EMBL" id="JARGYT010000018">
    <property type="protein sequence ID" value="MDZ5762055.1"/>
    <property type="molecule type" value="Genomic_DNA"/>
</dbReference>
<proteinExistence type="predicted"/>
<evidence type="ECO:0000256" key="1">
    <source>
        <dbReference type="SAM" id="SignalP"/>
    </source>
</evidence>
<feature type="signal peptide" evidence="1">
    <location>
        <begin position="1"/>
        <end position="23"/>
    </location>
</feature>